<gene>
    <name evidence="3" type="ORF">FB567DRAFT_535660</name>
</gene>
<accession>A0A8K0QYK5</accession>
<comment type="caution">
    <text evidence="3">The sequence shown here is derived from an EMBL/GenBank/DDBJ whole genome shotgun (WGS) entry which is preliminary data.</text>
</comment>
<dbReference type="Pfam" id="PF06985">
    <property type="entry name" value="HET"/>
    <property type="match status" value="1"/>
</dbReference>
<dbReference type="PANTHER" id="PTHR10622:SF12">
    <property type="entry name" value="HET DOMAIN-CONTAINING PROTEIN"/>
    <property type="match status" value="1"/>
</dbReference>
<organism evidence="3 4">
    <name type="scientific">Paraphoma chrysanthemicola</name>
    <dbReference type="NCBI Taxonomy" id="798071"/>
    <lineage>
        <taxon>Eukaryota</taxon>
        <taxon>Fungi</taxon>
        <taxon>Dikarya</taxon>
        <taxon>Ascomycota</taxon>
        <taxon>Pezizomycotina</taxon>
        <taxon>Dothideomycetes</taxon>
        <taxon>Pleosporomycetidae</taxon>
        <taxon>Pleosporales</taxon>
        <taxon>Pleosporineae</taxon>
        <taxon>Phaeosphaeriaceae</taxon>
        <taxon>Paraphoma</taxon>
    </lineage>
</organism>
<reference evidence="3" key="1">
    <citation type="journal article" date="2021" name="Nat. Commun.">
        <title>Genetic determinants of endophytism in the Arabidopsis root mycobiome.</title>
        <authorList>
            <person name="Mesny F."/>
            <person name="Miyauchi S."/>
            <person name="Thiergart T."/>
            <person name="Pickel B."/>
            <person name="Atanasova L."/>
            <person name="Karlsson M."/>
            <person name="Huettel B."/>
            <person name="Barry K.W."/>
            <person name="Haridas S."/>
            <person name="Chen C."/>
            <person name="Bauer D."/>
            <person name="Andreopoulos W."/>
            <person name="Pangilinan J."/>
            <person name="LaButti K."/>
            <person name="Riley R."/>
            <person name="Lipzen A."/>
            <person name="Clum A."/>
            <person name="Drula E."/>
            <person name="Henrissat B."/>
            <person name="Kohler A."/>
            <person name="Grigoriev I.V."/>
            <person name="Martin F.M."/>
            <person name="Hacquard S."/>
        </authorList>
    </citation>
    <scope>NUCLEOTIDE SEQUENCE</scope>
    <source>
        <strain evidence="3">MPI-SDFR-AT-0120</strain>
    </source>
</reference>
<evidence type="ECO:0000313" key="3">
    <source>
        <dbReference type="EMBL" id="KAH7076176.1"/>
    </source>
</evidence>
<dbReference type="AlphaFoldDB" id="A0A8K0QYK5"/>
<evidence type="ECO:0000259" key="1">
    <source>
        <dbReference type="Pfam" id="PF06985"/>
    </source>
</evidence>
<name>A0A8K0QYK5_9PLEO</name>
<evidence type="ECO:0000313" key="4">
    <source>
        <dbReference type="Proteomes" id="UP000813461"/>
    </source>
</evidence>
<dbReference type="OrthoDB" id="20872at2759"/>
<feature type="domain" description="DUF8212" evidence="2">
    <location>
        <begin position="221"/>
        <end position="320"/>
    </location>
</feature>
<dbReference type="InterPro" id="IPR058525">
    <property type="entry name" value="DUF8212"/>
</dbReference>
<dbReference type="PANTHER" id="PTHR10622">
    <property type="entry name" value="HET DOMAIN-CONTAINING PROTEIN"/>
    <property type="match status" value="1"/>
</dbReference>
<protein>
    <submittedName>
        <fullName evidence="3">Heterokaryon incompatibility protein-domain-containing protein</fullName>
    </submittedName>
</protein>
<dbReference type="Pfam" id="PF26640">
    <property type="entry name" value="DUF8212"/>
    <property type="match status" value="1"/>
</dbReference>
<dbReference type="Proteomes" id="UP000813461">
    <property type="component" value="Unassembled WGS sequence"/>
</dbReference>
<evidence type="ECO:0000259" key="2">
    <source>
        <dbReference type="Pfam" id="PF26640"/>
    </source>
</evidence>
<sequence>MWLINTSTLALENFVNPEKESYAILSHTWGPEEVSFQDFHDLDHARTKRGFAKIQRTCEIARQRDLRYAWVDTCSIDKSSSAELSEAINSMFAWYKHAAVCLVYLEDLAHDVAFDTGFVRCKWRTRGWTLQELIAPQFVEFYDQNWTLRTTKIAAKTVLTARTGVSEDVLLDSALLARLPVARRMSWVSHRQTTRIEDMAYCMLGIFQIHMPLIYGEGEKSFVRLQEEIAKQNCDLSLFAWTAARALFLPPFPGVPTSVGGDYEDSNFRGILARYPHEFADCSRLKFRNIVNSYKEFTITNRGLRIEAQLMQLFGAVPDDLVLNLGVCYENSRQVSRLSGDGWMGIYVRKTTNGYLRVWPHELYKSGPHNRVRCPRTVLYIRKDITNYDIALLRAQYTHAVRLDLSDLRTAGATLVQTHPFDLWDAHKQLFLDPGEGVNVYCEINVPVPGTFRPLRLMAACSTMTQPTCVIWTDRDVGWNDVLHFLGQANEITDYVAVDFLVRDLVPTKRSARNESVVEIDSELRVKFSVTLERAKIEDSDGFVLRVVG</sequence>
<dbReference type="EMBL" id="JAGMVJ010000019">
    <property type="protein sequence ID" value="KAH7076176.1"/>
    <property type="molecule type" value="Genomic_DNA"/>
</dbReference>
<keyword evidence="4" id="KW-1185">Reference proteome</keyword>
<dbReference type="InterPro" id="IPR010730">
    <property type="entry name" value="HET"/>
</dbReference>
<feature type="domain" description="Heterokaryon incompatibility" evidence="1">
    <location>
        <begin position="22"/>
        <end position="111"/>
    </location>
</feature>
<proteinExistence type="predicted"/>